<keyword evidence="6" id="KW-0597">Phosphoprotein</keyword>
<dbReference type="InterPro" id="IPR036412">
    <property type="entry name" value="HAD-like_sf"/>
</dbReference>
<keyword evidence="8 17" id="KW-0479">Metal-binding</keyword>
<dbReference type="InterPro" id="IPR044492">
    <property type="entry name" value="P_typ_ATPase_HD_dom"/>
</dbReference>
<dbReference type="NCBIfam" id="TIGR01525">
    <property type="entry name" value="ATPase-IB_hvy"/>
    <property type="match status" value="1"/>
</dbReference>
<keyword evidence="7 17" id="KW-0812">Transmembrane</keyword>
<evidence type="ECO:0000256" key="10">
    <source>
        <dbReference type="ARBA" id="ARBA00022840"/>
    </source>
</evidence>
<dbReference type="Pfam" id="PF00702">
    <property type="entry name" value="Hydrolase"/>
    <property type="match status" value="1"/>
</dbReference>
<keyword evidence="11" id="KW-1278">Translocase</keyword>
<dbReference type="PANTHER" id="PTHR48085">
    <property type="entry name" value="CADMIUM/ZINC-TRANSPORTING ATPASE HMA2-RELATED"/>
    <property type="match status" value="1"/>
</dbReference>
<feature type="transmembrane region" description="Helical" evidence="17">
    <location>
        <begin position="164"/>
        <end position="188"/>
    </location>
</feature>
<dbReference type="RefSeq" id="WP_338056093.1">
    <property type="nucleotide sequence ID" value="NZ_JAFBER010000018.1"/>
</dbReference>
<dbReference type="PROSITE" id="PS01047">
    <property type="entry name" value="HMA_1"/>
    <property type="match status" value="1"/>
</dbReference>
<gene>
    <name evidence="19" type="ORF">JOD45_002507</name>
</gene>
<dbReference type="CDD" id="cd00371">
    <property type="entry name" value="HMA"/>
    <property type="match status" value="1"/>
</dbReference>
<dbReference type="InterPro" id="IPR001757">
    <property type="entry name" value="P_typ_ATPase"/>
</dbReference>
<feature type="transmembrane region" description="Helical" evidence="17">
    <location>
        <begin position="366"/>
        <end position="387"/>
    </location>
</feature>
<organism evidence="19 20">
    <name type="scientific">Scopulibacillus daqui</name>
    <dbReference type="NCBI Taxonomy" id="1469162"/>
    <lineage>
        <taxon>Bacteria</taxon>
        <taxon>Bacillati</taxon>
        <taxon>Bacillota</taxon>
        <taxon>Bacilli</taxon>
        <taxon>Bacillales</taxon>
        <taxon>Sporolactobacillaceae</taxon>
        <taxon>Scopulibacillus</taxon>
    </lineage>
</organism>
<dbReference type="NCBIfam" id="TIGR01512">
    <property type="entry name" value="ATPase-IB2_Cd"/>
    <property type="match status" value="1"/>
</dbReference>
<evidence type="ECO:0000256" key="11">
    <source>
        <dbReference type="ARBA" id="ARBA00022967"/>
    </source>
</evidence>
<dbReference type="SUPFAM" id="SSF81665">
    <property type="entry name" value="Calcium ATPase, transmembrane domain M"/>
    <property type="match status" value="1"/>
</dbReference>
<dbReference type="Gene3D" id="3.40.1110.10">
    <property type="entry name" value="Calcium-transporting ATPase, cytoplasmic domain N"/>
    <property type="match status" value="1"/>
</dbReference>
<dbReference type="SFLD" id="SFLDS00003">
    <property type="entry name" value="Haloacid_Dehalogenase"/>
    <property type="match status" value="1"/>
</dbReference>
<dbReference type="InterPro" id="IPR036163">
    <property type="entry name" value="HMA_dom_sf"/>
</dbReference>
<evidence type="ECO:0000313" key="20">
    <source>
        <dbReference type="Proteomes" id="UP000808914"/>
    </source>
</evidence>
<dbReference type="InterPro" id="IPR008250">
    <property type="entry name" value="ATPase_P-typ_transduc_dom_A_sf"/>
</dbReference>
<feature type="domain" description="HMA" evidence="18">
    <location>
        <begin position="25"/>
        <end position="90"/>
    </location>
</feature>
<accession>A0ABS2Q3M0</accession>
<feature type="transmembrane region" description="Helical" evidence="17">
    <location>
        <begin position="328"/>
        <end position="346"/>
    </location>
</feature>
<feature type="transmembrane region" description="Helical" evidence="17">
    <location>
        <begin position="113"/>
        <end position="144"/>
    </location>
</feature>
<dbReference type="EC" id="7.2.2.21" evidence="15"/>
<evidence type="ECO:0000259" key="18">
    <source>
        <dbReference type="PROSITE" id="PS50846"/>
    </source>
</evidence>
<dbReference type="Proteomes" id="UP000808914">
    <property type="component" value="Unassembled WGS sequence"/>
</dbReference>
<keyword evidence="3" id="KW-0813">Transport</keyword>
<comment type="similarity">
    <text evidence="2 17">Belongs to the cation transport ATPase (P-type) (TC 3.A.3) family. Type IB subfamily.</text>
</comment>
<keyword evidence="12 17" id="KW-1133">Transmembrane helix</keyword>
<keyword evidence="5" id="KW-0104">Cadmium</keyword>
<dbReference type="SUPFAM" id="SSF56784">
    <property type="entry name" value="HAD-like"/>
    <property type="match status" value="1"/>
</dbReference>
<dbReference type="Pfam" id="PF00122">
    <property type="entry name" value="E1-E2_ATPase"/>
    <property type="match status" value="1"/>
</dbReference>
<dbReference type="InterPro" id="IPR017969">
    <property type="entry name" value="Heavy-metal-associated_CS"/>
</dbReference>
<dbReference type="InterPro" id="IPR027256">
    <property type="entry name" value="P-typ_ATPase_IB"/>
</dbReference>
<dbReference type="NCBIfam" id="TIGR01511">
    <property type="entry name" value="ATPase-IB1_Cu"/>
    <property type="match status" value="1"/>
</dbReference>
<protein>
    <recommendedName>
        <fullName evidence="15">Cd(2+)-exporting ATPase</fullName>
        <ecNumber evidence="15">7.2.2.21</ecNumber>
    </recommendedName>
</protein>
<dbReference type="InterPro" id="IPR051014">
    <property type="entry name" value="Cation_Transport_ATPase_IB"/>
</dbReference>
<dbReference type="Pfam" id="PF00403">
    <property type="entry name" value="HMA"/>
    <property type="match status" value="1"/>
</dbReference>
<dbReference type="SFLD" id="SFLDF00027">
    <property type="entry name" value="p-type_atpase"/>
    <property type="match status" value="1"/>
</dbReference>
<dbReference type="InterPro" id="IPR023298">
    <property type="entry name" value="ATPase_P-typ_TM_dom_sf"/>
</dbReference>
<dbReference type="EMBL" id="JAFBER010000018">
    <property type="protein sequence ID" value="MBM7646279.1"/>
    <property type="molecule type" value="Genomic_DNA"/>
</dbReference>
<dbReference type="SUPFAM" id="SSF55008">
    <property type="entry name" value="HMA, heavy metal-associated domain"/>
    <property type="match status" value="1"/>
</dbReference>
<comment type="catalytic activity">
    <reaction evidence="16">
        <text>Cd(2+)(in) + ATP + H2O = Cd(2+)(out) + ADP + phosphate + H(+)</text>
        <dbReference type="Rhea" id="RHEA:12132"/>
        <dbReference type="ChEBI" id="CHEBI:15377"/>
        <dbReference type="ChEBI" id="CHEBI:15378"/>
        <dbReference type="ChEBI" id="CHEBI:30616"/>
        <dbReference type="ChEBI" id="CHEBI:43474"/>
        <dbReference type="ChEBI" id="CHEBI:48775"/>
        <dbReference type="ChEBI" id="CHEBI:456216"/>
        <dbReference type="EC" id="7.2.2.21"/>
    </reaction>
</comment>
<dbReference type="PROSITE" id="PS50846">
    <property type="entry name" value="HMA_2"/>
    <property type="match status" value="1"/>
</dbReference>
<keyword evidence="4 17" id="KW-1003">Cell membrane</keyword>
<dbReference type="SFLD" id="SFLDG00002">
    <property type="entry name" value="C1.7:_P-type_atpase_like"/>
    <property type="match status" value="1"/>
</dbReference>
<evidence type="ECO:0000256" key="16">
    <source>
        <dbReference type="ARBA" id="ARBA00049338"/>
    </source>
</evidence>
<evidence type="ECO:0000313" key="19">
    <source>
        <dbReference type="EMBL" id="MBM7646279.1"/>
    </source>
</evidence>
<keyword evidence="14 17" id="KW-0472">Membrane</keyword>
<name>A0ABS2Q3M0_9BACL</name>
<evidence type="ECO:0000256" key="13">
    <source>
        <dbReference type="ARBA" id="ARBA00023065"/>
    </source>
</evidence>
<keyword evidence="13" id="KW-0406">Ion transport</keyword>
<proteinExistence type="inferred from homology"/>
<evidence type="ECO:0000256" key="6">
    <source>
        <dbReference type="ARBA" id="ARBA00022553"/>
    </source>
</evidence>
<evidence type="ECO:0000256" key="17">
    <source>
        <dbReference type="RuleBase" id="RU362081"/>
    </source>
</evidence>
<dbReference type="InterPro" id="IPR006121">
    <property type="entry name" value="HMA_dom"/>
</dbReference>
<dbReference type="InterPro" id="IPR023299">
    <property type="entry name" value="ATPase_P-typ_cyto_dom_N"/>
</dbReference>
<dbReference type="PRINTS" id="PR00119">
    <property type="entry name" value="CATATPASE"/>
</dbReference>
<reference evidence="19 20" key="1">
    <citation type="submission" date="2021-01" db="EMBL/GenBank/DDBJ databases">
        <title>Genomic Encyclopedia of Type Strains, Phase IV (KMG-IV): sequencing the most valuable type-strain genomes for metagenomic binning, comparative biology and taxonomic classification.</title>
        <authorList>
            <person name="Goeker M."/>
        </authorList>
    </citation>
    <scope>NUCLEOTIDE SEQUENCE [LARGE SCALE GENOMIC DNA]</scope>
    <source>
        <strain evidence="19 20">DSM 28236</strain>
    </source>
</reference>
<dbReference type="PANTHER" id="PTHR48085:SF5">
    <property type="entry name" value="CADMIUM_ZINC-TRANSPORTING ATPASE HMA4-RELATED"/>
    <property type="match status" value="1"/>
</dbReference>
<dbReference type="NCBIfam" id="TIGR01494">
    <property type="entry name" value="ATPase_P-type"/>
    <property type="match status" value="1"/>
</dbReference>
<dbReference type="Gene3D" id="2.70.150.10">
    <property type="entry name" value="Calcium-transporting ATPase, cytoplasmic transduction domain A"/>
    <property type="match status" value="1"/>
</dbReference>
<dbReference type="PROSITE" id="PS00154">
    <property type="entry name" value="ATPASE_E1_E2"/>
    <property type="match status" value="1"/>
</dbReference>
<dbReference type="SUPFAM" id="SSF81653">
    <property type="entry name" value="Calcium ATPase, transduction domain A"/>
    <property type="match status" value="1"/>
</dbReference>
<evidence type="ECO:0000256" key="7">
    <source>
        <dbReference type="ARBA" id="ARBA00022692"/>
    </source>
</evidence>
<evidence type="ECO:0000256" key="9">
    <source>
        <dbReference type="ARBA" id="ARBA00022741"/>
    </source>
</evidence>
<evidence type="ECO:0000256" key="12">
    <source>
        <dbReference type="ARBA" id="ARBA00022989"/>
    </source>
</evidence>
<evidence type="ECO:0000256" key="8">
    <source>
        <dbReference type="ARBA" id="ARBA00022723"/>
    </source>
</evidence>
<evidence type="ECO:0000256" key="2">
    <source>
        <dbReference type="ARBA" id="ARBA00006024"/>
    </source>
</evidence>
<keyword evidence="20" id="KW-1185">Reference proteome</keyword>
<dbReference type="Gene3D" id="3.40.50.1000">
    <property type="entry name" value="HAD superfamily/HAD-like"/>
    <property type="match status" value="1"/>
</dbReference>
<sequence>MSRKTNRQCCENGLPCGNHSEQCSQTLTIQVSGMDCPSCALTIKKGLLNIVGIQHVNVNYNTGKVQMISDGTVALQTIETKVSQLGYAPITANEMEEDKQLPMTFIFTAASGVLLALGYFGSFIGLSGIISDILYFFVLLVGGYKPAKSAFYSIKNRSLDMNVLMIGAAAGSLLIGQFLEGAMIVWLFSLGNALQNKSLEKTRSSIKDLMNLAPAEAWLKKDGELIRTPVEAVSVGDIINIKPGEKVPLDGRIISGTSTINQAPITGESIPADKQPGDPVYAGTINESGALQVKVAKRVKDSALSNIIHMVEEAQEQKAPTQAFLDKFAAVYTPAVFCLAITAMILPPLFGWGAWSQWFYKGLELLVIACPCALVISTPVAIVSAIGNAAKQGVLIKSGACLETAGKLKALAFDKTGTLTEGIPKVAVIKALNANENDLLAVARTIEEHSNHPIAKAIVNYTKDKDVRSLNGSSFSALAGKGVQATVDGEDYYAGKPELFEELGISLDSIQSDLENMQNEGLSLVVIAKNNYILGYIGVSDNLRDVSVESIRSLEEIGVQECIMLTGDNKGTARKIAEQANIGRYYANLLPEDKARVIKALQKEGKMVGMVGDGINDAPALAASDIGIAMGGAGTDTSIETADIVLMADNLEKLPYTMKLSRKALSVIKQNIWFSILIKLAAFLLIFPGFLTLWMAVFSDTGAALLVILNSMRLLLKK</sequence>
<evidence type="ECO:0000256" key="4">
    <source>
        <dbReference type="ARBA" id="ARBA00022475"/>
    </source>
</evidence>
<keyword evidence="9 17" id="KW-0547">Nucleotide-binding</keyword>
<evidence type="ECO:0000256" key="3">
    <source>
        <dbReference type="ARBA" id="ARBA00022448"/>
    </source>
</evidence>
<dbReference type="Gene3D" id="3.30.70.100">
    <property type="match status" value="1"/>
</dbReference>
<dbReference type="InterPro" id="IPR023214">
    <property type="entry name" value="HAD_sf"/>
</dbReference>
<evidence type="ECO:0000256" key="5">
    <source>
        <dbReference type="ARBA" id="ARBA00022539"/>
    </source>
</evidence>
<evidence type="ECO:0000256" key="15">
    <source>
        <dbReference type="ARBA" id="ARBA00039103"/>
    </source>
</evidence>
<dbReference type="InterPro" id="IPR018303">
    <property type="entry name" value="ATPase_P-typ_P_site"/>
</dbReference>
<evidence type="ECO:0000256" key="14">
    <source>
        <dbReference type="ARBA" id="ARBA00023136"/>
    </source>
</evidence>
<dbReference type="PRINTS" id="PR00941">
    <property type="entry name" value="CDATPASE"/>
</dbReference>
<dbReference type="InterPro" id="IPR059000">
    <property type="entry name" value="ATPase_P-type_domA"/>
</dbReference>
<keyword evidence="10 17" id="KW-0067">ATP-binding</keyword>
<evidence type="ECO:0000256" key="1">
    <source>
        <dbReference type="ARBA" id="ARBA00004651"/>
    </source>
</evidence>
<comment type="subcellular location">
    <subcellularLocation>
        <location evidence="1">Cell membrane</location>
        <topology evidence="1">Multi-pass membrane protein</topology>
    </subcellularLocation>
</comment>
<feature type="transmembrane region" description="Helical" evidence="17">
    <location>
        <begin position="672"/>
        <end position="691"/>
    </location>
</feature>
<comment type="caution">
    <text evidence="19">The sequence shown here is derived from an EMBL/GenBank/DDBJ whole genome shotgun (WGS) entry which is preliminary data.</text>
</comment>